<evidence type="ECO:0000256" key="3">
    <source>
        <dbReference type="PIRNR" id="PIRNR000185"/>
    </source>
</evidence>
<dbReference type="RefSeq" id="WP_194037851.1">
    <property type="nucleotide sequence ID" value="NZ_CP063373.1"/>
</dbReference>
<feature type="binding site" evidence="5">
    <location>
        <position position="65"/>
    </location>
    <ligand>
        <name>substrate</name>
    </ligand>
</feature>
<dbReference type="InterPro" id="IPR014362">
    <property type="entry name" value="Glu_DH"/>
</dbReference>
<evidence type="ECO:0000256" key="6">
    <source>
        <dbReference type="PIRSR" id="PIRSR000185-3"/>
    </source>
</evidence>
<feature type="site" description="Important for catalysis" evidence="6">
    <location>
        <position position="113"/>
    </location>
</feature>
<evidence type="ECO:0000256" key="1">
    <source>
        <dbReference type="ARBA" id="ARBA00006382"/>
    </source>
</evidence>
<dbReference type="SUPFAM" id="SSF53223">
    <property type="entry name" value="Aminoacid dehydrogenase-like, N-terminal domain"/>
    <property type="match status" value="1"/>
</dbReference>
<evidence type="ECO:0000256" key="4">
    <source>
        <dbReference type="PIRSR" id="PIRSR000185-1"/>
    </source>
</evidence>
<evidence type="ECO:0000313" key="9">
    <source>
        <dbReference type="EMBL" id="QOV33162.1"/>
    </source>
</evidence>
<feature type="binding site" evidence="5">
    <location>
        <position position="41"/>
    </location>
    <ligand>
        <name>substrate</name>
    </ligand>
</feature>
<name>A0A7M2SA74_9ACTN</name>
<dbReference type="PANTHER" id="PTHR11606:SF13">
    <property type="entry name" value="GLUTAMATE DEHYDROGENASE 1, MITOCHONDRIAL"/>
    <property type="match status" value="1"/>
</dbReference>
<accession>A0A7M2SA74</accession>
<dbReference type="PIRSF" id="PIRSF000185">
    <property type="entry name" value="Glu_DH"/>
    <property type="match status" value="1"/>
</dbReference>
<feature type="active site" description="Proton donor" evidence="4">
    <location>
        <position position="77"/>
    </location>
</feature>
<dbReference type="AlphaFoldDB" id="A0A7M2SA74"/>
<comment type="similarity">
    <text evidence="1 3 7">Belongs to the Glu/Leu/Phe/Val dehydrogenases family.</text>
</comment>
<dbReference type="GO" id="GO:0006538">
    <property type="term" value="P:L-glutamate catabolic process"/>
    <property type="evidence" value="ECO:0007669"/>
    <property type="project" value="TreeGrafter"/>
</dbReference>
<gene>
    <name evidence="9" type="ORF">IM697_23200</name>
</gene>
<keyword evidence="2 3" id="KW-0560">Oxidoreductase</keyword>
<dbReference type="KEGG" id="sfeu:IM697_23200"/>
<evidence type="ECO:0000256" key="2">
    <source>
        <dbReference type="ARBA" id="ARBA00023002"/>
    </source>
</evidence>
<dbReference type="InterPro" id="IPR006097">
    <property type="entry name" value="Glu/Leu/Phe/Val/Trp_DH_dimer"/>
</dbReference>
<evidence type="ECO:0000256" key="7">
    <source>
        <dbReference type="RuleBase" id="RU004417"/>
    </source>
</evidence>
<protein>
    <recommendedName>
        <fullName evidence="3">Glutamate dehydrogenase</fullName>
    </recommendedName>
</protein>
<dbReference type="PROSITE" id="PS00074">
    <property type="entry name" value="GLFV_DEHYDROGENASE"/>
    <property type="match status" value="1"/>
</dbReference>
<keyword evidence="5" id="KW-0520">NAD</keyword>
<dbReference type="InterPro" id="IPR046346">
    <property type="entry name" value="Aminoacid_DH-like_N_sf"/>
</dbReference>
<dbReference type="GO" id="GO:0000166">
    <property type="term" value="F:nucleotide binding"/>
    <property type="evidence" value="ECO:0007669"/>
    <property type="project" value="UniProtKB-KW"/>
</dbReference>
<dbReference type="Proteomes" id="UP000594205">
    <property type="component" value="Chromosome"/>
</dbReference>
<dbReference type="Gene3D" id="3.40.50.10860">
    <property type="entry name" value="Leucine Dehydrogenase, chain A, domain 1"/>
    <property type="match status" value="1"/>
</dbReference>
<dbReference type="GO" id="GO:0004352">
    <property type="term" value="F:glutamate dehydrogenase (NAD+) activity"/>
    <property type="evidence" value="ECO:0007669"/>
    <property type="project" value="TreeGrafter"/>
</dbReference>
<reference evidence="9 10" key="1">
    <citation type="submission" date="2020-10" db="EMBL/GenBank/DDBJ databases">
        <title>Streptomyces ferrugineus complate genome analysis.</title>
        <authorList>
            <person name="Anwar N."/>
        </authorList>
    </citation>
    <scope>NUCLEOTIDE SEQUENCE [LARGE SCALE GENOMIC DNA]</scope>
    <source>
        <strain evidence="9 10">CCTCC AA2014009</strain>
    </source>
</reference>
<organism evidence="9 10">
    <name type="scientific">Streptomyces ferrugineus</name>
    <dbReference type="NCBI Taxonomy" id="1413221"/>
    <lineage>
        <taxon>Bacteria</taxon>
        <taxon>Bacillati</taxon>
        <taxon>Actinomycetota</taxon>
        <taxon>Actinomycetes</taxon>
        <taxon>Kitasatosporales</taxon>
        <taxon>Streptomycetaceae</taxon>
        <taxon>Streptomyces</taxon>
    </lineage>
</organism>
<keyword evidence="5" id="KW-0547">Nucleotide-binding</keyword>
<evidence type="ECO:0000259" key="8">
    <source>
        <dbReference type="SMART" id="SM00839"/>
    </source>
</evidence>
<dbReference type="Pfam" id="PF02812">
    <property type="entry name" value="ELFV_dehydrog_N"/>
    <property type="match status" value="1"/>
</dbReference>
<dbReference type="Gene3D" id="3.40.50.720">
    <property type="entry name" value="NAD(P)-binding Rossmann-like Domain"/>
    <property type="match status" value="1"/>
</dbReference>
<feature type="binding site" evidence="5">
    <location>
        <position position="152"/>
    </location>
    <ligand>
        <name>NAD(+)</name>
        <dbReference type="ChEBI" id="CHEBI:57540"/>
    </ligand>
</feature>
<dbReference type="InterPro" id="IPR006096">
    <property type="entry name" value="Glu/Leu/Phe/Val/Trp_DH_C"/>
</dbReference>
<dbReference type="PRINTS" id="PR00082">
    <property type="entry name" value="GLFDHDRGNASE"/>
</dbReference>
<dbReference type="InterPro" id="IPR036291">
    <property type="entry name" value="NAD(P)-bd_dom_sf"/>
</dbReference>
<dbReference type="Pfam" id="PF00208">
    <property type="entry name" value="ELFV_dehydrog"/>
    <property type="match status" value="1"/>
</dbReference>
<sequence>MTDALSLVDDWGPEKIVVVSHRRTGMKGVLVIDNTARGVGKGGTRMSPTVSVGEVARLARVMTWKWAGVDLFYGGAKAGIVADPASPDKEAILRAFARALSNEVPREYVMGLDMGLTENDAAIIQDELGDRGAAVGTPDHLGGVAYDKLGVTGYGVAEAADEAARFLQLPLGGARVAIQGFGAVGHAAALRFAELGATVVAVSTARGALHDPTGLDVHALLAEREEHGDDFVSHHQGLLMPPGQELTVDCDILVPAALQDVIDDATAQRIKARLVVEGANLPTSPLAQSILAERGIAVLPDFVANAGGVVAAAFAMDARHSGFRPETSTIFQTISERLRANAVTVLEEAQNRATTPHIAGRTLAEERVRAAMRSRGRLPA</sequence>
<dbReference type="SMART" id="SM00839">
    <property type="entry name" value="ELFV_dehydrog"/>
    <property type="match status" value="1"/>
</dbReference>
<feature type="domain" description="Glutamate/phenylalanine/leucine/valine/L-tryptophan dehydrogenase C-terminal" evidence="8">
    <location>
        <begin position="143"/>
        <end position="376"/>
    </location>
</feature>
<dbReference type="InterPro" id="IPR033524">
    <property type="entry name" value="Glu/Leu/Phe/Val_DH_AS"/>
</dbReference>
<evidence type="ECO:0000256" key="5">
    <source>
        <dbReference type="PIRSR" id="PIRSR000185-2"/>
    </source>
</evidence>
<keyword evidence="10" id="KW-1185">Reference proteome</keyword>
<dbReference type="SUPFAM" id="SSF51735">
    <property type="entry name" value="NAD(P)-binding Rossmann-fold domains"/>
    <property type="match status" value="1"/>
</dbReference>
<dbReference type="PANTHER" id="PTHR11606">
    <property type="entry name" value="GLUTAMATE DEHYDROGENASE"/>
    <property type="match status" value="1"/>
</dbReference>
<proteinExistence type="inferred from homology"/>
<dbReference type="InterPro" id="IPR006095">
    <property type="entry name" value="Glu/Leu/Phe/Val/Trp_DH"/>
</dbReference>
<evidence type="ECO:0000313" key="10">
    <source>
        <dbReference type="Proteomes" id="UP000594205"/>
    </source>
</evidence>
<dbReference type="EMBL" id="CP063373">
    <property type="protein sequence ID" value="QOV33162.1"/>
    <property type="molecule type" value="Genomic_DNA"/>
</dbReference>